<dbReference type="Pfam" id="PF10078">
    <property type="entry name" value="DUF2316"/>
    <property type="match status" value="1"/>
</dbReference>
<keyword evidence="2" id="KW-1185">Reference proteome</keyword>
<protein>
    <submittedName>
        <fullName evidence="1">DUF2316 family protein</fullName>
    </submittedName>
</protein>
<dbReference type="EMBL" id="SRJF01000002">
    <property type="protein sequence ID" value="TGA80504.1"/>
    <property type="molecule type" value="Genomic_DNA"/>
</dbReference>
<dbReference type="InterPro" id="IPR018757">
    <property type="entry name" value="DUF2316"/>
</dbReference>
<evidence type="ECO:0000313" key="2">
    <source>
        <dbReference type="Proteomes" id="UP000298482"/>
    </source>
</evidence>
<name>A0ABY2KIV0_9STAP</name>
<comment type="caution">
    <text evidence="1">The sequence shown here is derived from an EMBL/GenBank/DDBJ whole genome shotgun (WGS) entry which is preliminary data.</text>
</comment>
<accession>A0ABY2KIV0</accession>
<sequence length="99" mass="11664">MSLNKEQRRVTSEELKAHFHESTLSLENIAGEMNISVEDVEKVLNMDAPNGFFGNKLQKFIHLVWDIRDLINKDIKMNGDTPKEYTYLKGEKEDYWFLQ</sequence>
<gene>
    <name evidence="1" type="ORF">E2556_02465</name>
</gene>
<proteinExistence type="predicted"/>
<reference evidence="1 2" key="1">
    <citation type="submission" date="2019-04" db="EMBL/GenBank/DDBJ databases">
        <title>Genomic characterization of Staphylococcus petrasii strains.</title>
        <authorList>
            <person name="Vrbovska V."/>
            <person name="Kovarovic V."/>
            <person name="Maslanova I."/>
            <person name="Indrakova A."/>
            <person name="Petras P."/>
            <person name="Sedo O."/>
            <person name="Svec P."/>
            <person name="Fisarova L."/>
            <person name="Sedlacek I."/>
            <person name="Doskar J."/>
            <person name="Pantucek R."/>
        </authorList>
    </citation>
    <scope>NUCLEOTIDE SEQUENCE [LARGE SCALE GENOMIC DNA]</scope>
    <source>
        <strain evidence="1 2">CCM 8421</strain>
    </source>
</reference>
<dbReference type="Proteomes" id="UP000298482">
    <property type="component" value="Unassembled WGS sequence"/>
</dbReference>
<dbReference type="RefSeq" id="WP_103328711.1">
    <property type="nucleotide sequence ID" value="NZ_PPRD01000014.1"/>
</dbReference>
<organism evidence="1 2">
    <name type="scientific">Staphylococcus croceilyticus</name>
    <dbReference type="NCBI Taxonomy" id="319942"/>
    <lineage>
        <taxon>Bacteria</taxon>
        <taxon>Bacillati</taxon>
        <taxon>Bacillota</taxon>
        <taxon>Bacilli</taxon>
        <taxon>Bacillales</taxon>
        <taxon>Staphylococcaceae</taxon>
        <taxon>Staphylococcus</taxon>
    </lineage>
</organism>
<evidence type="ECO:0000313" key="1">
    <source>
        <dbReference type="EMBL" id="TGA80504.1"/>
    </source>
</evidence>